<keyword evidence="3" id="KW-1133">Transmembrane helix</keyword>
<feature type="region of interest" description="Disordered" evidence="2">
    <location>
        <begin position="144"/>
        <end position="181"/>
    </location>
</feature>
<keyword evidence="3" id="KW-0472">Membrane</keyword>
<sequence length="181" mass="19756">MTFSRGERTRQFSVRMLAVLFFAALGIVIVSGPLSQYLDQQQQKRDLLQQLDQTTARVDVLEQELARWKDNDFVRSQARERLGYVLPGETLYLVSDPAEGTPEQIVAERTKEANDRRRQATPFYVTMWDSIKIAGATGGIENPSNVPVIGSTTPPAPPLPTAPASGAPAQVAGETATEGAN</sequence>
<dbReference type="EMBL" id="CP063213">
    <property type="protein sequence ID" value="QOR45327.1"/>
    <property type="molecule type" value="Genomic_DNA"/>
</dbReference>
<keyword evidence="1" id="KW-0175">Coiled coil</keyword>
<feature type="coiled-coil region" evidence="1">
    <location>
        <begin position="37"/>
        <end position="71"/>
    </location>
</feature>
<dbReference type="Pfam" id="PF04977">
    <property type="entry name" value="DivIC"/>
    <property type="match status" value="1"/>
</dbReference>
<keyword evidence="5" id="KW-1185">Reference proteome</keyword>
<accession>A0A7M1QVY9</accession>
<dbReference type="Proteomes" id="UP000595053">
    <property type="component" value="Chromosome"/>
</dbReference>
<evidence type="ECO:0000256" key="2">
    <source>
        <dbReference type="SAM" id="MobiDB-lite"/>
    </source>
</evidence>
<reference evidence="4 5" key="1">
    <citation type="submission" date="2020-10" db="EMBL/GenBank/DDBJ databases">
        <title>Trueperella pecoris sp. nov. isolated from bovine and porcine specimens.</title>
        <authorList>
            <person name="Schoenecker L."/>
            <person name="Schnydrig P."/>
            <person name="Brodard I."/>
            <person name="Thomann A."/>
            <person name="Hemphill A."/>
            <person name="Rodriguez-Campos S."/>
            <person name="Perreten V."/>
            <person name="Jores J."/>
            <person name="Kittl S."/>
        </authorList>
    </citation>
    <scope>NUCLEOTIDE SEQUENCE [LARGE SCALE GENOMIC DNA]</scope>
    <source>
        <strain evidence="4 5">15A0121</strain>
    </source>
</reference>
<evidence type="ECO:0000313" key="4">
    <source>
        <dbReference type="EMBL" id="QOR45327.1"/>
    </source>
</evidence>
<name>A0A7M1QVY9_9ACTO</name>
<feature type="transmembrane region" description="Helical" evidence="3">
    <location>
        <begin position="12"/>
        <end position="34"/>
    </location>
</feature>
<evidence type="ECO:0000313" key="5">
    <source>
        <dbReference type="Proteomes" id="UP000595053"/>
    </source>
</evidence>
<dbReference type="InterPro" id="IPR007060">
    <property type="entry name" value="FtsL/DivIC"/>
</dbReference>
<gene>
    <name evidence="4" type="ORF">INS88_08670</name>
</gene>
<evidence type="ECO:0000256" key="1">
    <source>
        <dbReference type="SAM" id="Coils"/>
    </source>
</evidence>
<dbReference type="AlphaFoldDB" id="A0A7M1QVY9"/>
<evidence type="ECO:0000256" key="3">
    <source>
        <dbReference type="SAM" id="Phobius"/>
    </source>
</evidence>
<dbReference type="RefSeq" id="WP_193326933.1">
    <property type="nucleotide sequence ID" value="NZ_CP053291.1"/>
</dbReference>
<protein>
    <submittedName>
        <fullName evidence="4">Septum formation initiator family protein</fullName>
    </submittedName>
</protein>
<proteinExistence type="predicted"/>
<organism evidence="4 5">
    <name type="scientific">Trueperella pecoris</name>
    <dbReference type="NCBI Taxonomy" id="2733571"/>
    <lineage>
        <taxon>Bacteria</taxon>
        <taxon>Bacillati</taxon>
        <taxon>Actinomycetota</taxon>
        <taxon>Actinomycetes</taxon>
        <taxon>Actinomycetales</taxon>
        <taxon>Actinomycetaceae</taxon>
        <taxon>Trueperella</taxon>
    </lineage>
</organism>
<keyword evidence="3" id="KW-0812">Transmembrane</keyword>